<feature type="compositionally biased region" description="Polar residues" evidence="1">
    <location>
        <begin position="214"/>
        <end position="229"/>
    </location>
</feature>
<dbReference type="InterPro" id="IPR036638">
    <property type="entry name" value="HLH_DNA-bd_sf"/>
</dbReference>
<feature type="compositionally biased region" description="Low complexity" evidence="1">
    <location>
        <begin position="2041"/>
        <end position="2054"/>
    </location>
</feature>
<proteinExistence type="predicted"/>
<sequence length="2585" mass="276496">MCQPRQNTHANKLYFVTVRSLFSAKSAAMKVTQTRAMQRRSSNRLLETVMKTTYTAGNELHDIKLHADAVVRLDRRGIRTKMHPGLENDEKASKKEECLPDMLNHRNIFEIITDMSSCKDTKVGAHVNCSVNGSSVSEHGSCIDDCAICLSAGTRVEEPSAVCSPSSAQIRRYEGGIPWDITNYLQSRVVGKGSCTEIEQEVFDKLGVQPPAVSTETATPVTQAVSLTSPKDLGQRDVEDGEPPSLSPVPLLPKPFSKAVCSEDDTKADTLIGILPTGNATEENKTDETVNDLKLIEKMCLDICGESDSAGQIESGRHDANVANNDNETPCLDGPFPIETKSKPKRRSTAKVRKLTELVLRNRFSGVKTGYGSGSSGLDAMAVGRIPCKYPNLVSSPLRSYLEMRTSLYLGSNELQNVTAMTQRTAGADGDIVRLLDELRAIEKQVEASAIRSSECGSQVRPDVVTRPDIDVIDGLTFLSFKSEDLMKVYLGKRSPRKRAHRRPKHKCLMLASARRVRRIEDQTRKYRRLLYGKDNAGAVATGGVGCKVISPTKTSDITKIKGWKRKTFDSSAIIDEPSPTPPRPAGPLSPVCIVKLKKLKSDDDIIDRSTEEPSQEEVRMEECSKRLLDKLGETQSTNEGLTLKSPKIDQGNAVSDQQKPNIDGSHTFGSVFESPLLEAYLQKETQKSTPGTSRIHGTRSKTKMSDTLDSLFRKLECENDENSPEEVKKTESVQSAQETAQESKSALPPVPATRRGVAFLQKLRQSYSIGSATAQRPGEGPLWVGDTSVDAGKPPVECKKKERKPKTKKELMDIIRKEELLSEEQGKKTNAKQNRPCRDNPTPTFSTRKLLKPKLQLKFPTVSMKDAVSALRTLQVPGYQYDEDSNPQPELDVYHDPDHTSEPVGISQCGTGYMNPHCEFGCICDSLIQAGRRRTRSHCGKVECMFECVCARGDIFEDVEKRRLLDDSAGADPDPQLPRVGRRKIRLPDRLKNNVMAYIGKRVINERFLEKISAEINYNEPLQHLARSKTRPPKPSAENPTESALCSASVNRVSIAAKPVVVSQSASTQARPVMIYSASKPSRPATSSSAGKASRPLASCFAGKPSTRPAVASSAVKPLKSDFQTPEKCLVTTRDNDCGLPDDSCSRTSCYDLVNKVFASEIKPSDELIIVDDNVSSEYTISHCLETTKKKSEERLPGSDDLSNAIKSDAARKHTTECHSFNECSREVEKSDLHLEAMAIADAIVRHFDCLRDYIQLLQDSIQEHLLKRTESDGSKMNIKLLLTDFSQKLRELPHSQVPEVQLSQRQLASATSPFNRLGACASNVLVSAVRDVVRTGDYDIELFAELNSNAIHEDFSRDAAQVKHRGVFQQSAQAESKADQSPRCRPKRPRSSSSLKSKNTKDGECDSSVTASSTAKRSHPLIIRPGAETRKDLTPMDMSSQNLIAPVKDQPLTASSMLFGPGGAASGGRLPPPIKLGQKPQLQFIASNDSTPAQDTTEMASATKSSENGNVPLVPAGKGTAVPPSRIMSRVSPAISPMQQVVGTSPKTDHEEPEQLWPLVIPHTLPSSQGPVASSRNPRQKSPLFIYAGNSANMPPFLIPFGAVNRPPFPNRCAPPPMVMRPCPPLRYVGPWRDVMVAPGSKHNTRYCLPPKLMSCRPSIPRVNSASLLHTGQTVAPNCSLQEKARTLARPKSLSSQSQWKAFQMVASTRDIAASSVRKPSEAWRISSVGERPTLLHIAEVLDAAGESYVDSSKATRDTTKEIRSGEREIGELTLASSCGRKTADDPASSSDVCVAETKKQVPAVATEDVQINEVENNCSSFSENNSNASDVANDSAFSKCLAAVREFCDNIDDLDDSCDIESTLETIAEQLISTNAEANEEKQANSGVREGDGNSTVEAKTVVCVEVVGDSSVDGEAAAEAEEAEAGNAGQPHGDVSLVLQSLLDRVVAMETEAAPRGVPASLLNFLALIDEFTVDVARVPPPPVVADGPSNVAVETSDAAVGTHADAAVGTHADAAVGTFDAAAGTPVATDDDDDGASQASSVVVSQTSSIGTSRSRASDSPSVTDGGDVLVNVETNGACDDRFSLIDVETIDACGGGGSGGFAIDVDGMRVVTGVTDHAGGRPSSHDYEWWNFGTGPRNTTPPRGPFGRTCHRAREQVRRLELGKCFLCLQEKLPEHTSATKVSKRETLRGAVTYIKRLEFEDQCLVRKKNNLQNCQNQLKRLLERLWKVKTGKYTQAKITTIDLSRGCVYWKISKDPKDGKMASQSVSPTSRHAAAGIDHQGGAGATASPSLEPAKAAFKLLSVAAGGDDDGFTVAADDVAASDVAASDFAVAAGDAAASDFAIAAGDVAASDFAVATVDVAESDFAAASSDFAVAAGEVATSDFAAALGDVAASDFVVAAGDATASDFAVAASDFAVAASDFTVAASDFTVAAGDAAASDFAVAPNVAASDFAVAAGDVAASDFAVAVGDTAASDFTVAAGDAAASDFAVAPNVAASDFAVAAGDVAVGDTAASDFAVAAGEDAASDFAVAASDFAASDFAIVGGDGEDDDDDAVSVLRVVSVCSLSQSPAMPMLIGE</sequence>
<feature type="compositionally biased region" description="Basic and acidic residues" evidence="1">
    <location>
        <begin position="704"/>
        <end position="718"/>
    </location>
</feature>
<feature type="region of interest" description="Disordered" evidence="1">
    <location>
        <begin position="684"/>
        <end position="753"/>
    </location>
</feature>
<feature type="region of interest" description="Disordered" evidence="1">
    <location>
        <begin position="2263"/>
        <end position="2295"/>
    </location>
</feature>
<dbReference type="Pfam" id="PF16059">
    <property type="entry name" value="MGA_dom"/>
    <property type="match status" value="1"/>
</dbReference>
<name>A0ABM1EMZ2_PRICU</name>
<dbReference type="InterPro" id="IPR011598">
    <property type="entry name" value="bHLH_dom"/>
</dbReference>
<dbReference type="GeneID" id="106813842"/>
<evidence type="ECO:0000259" key="2">
    <source>
        <dbReference type="PROSITE" id="PS50888"/>
    </source>
</evidence>
<evidence type="ECO:0000313" key="4">
    <source>
        <dbReference type="RefSeq" id="XP_014673563.1"/>
    </source>
</evidence>
<feature type="region of interest" description="Disordered" evidence="1">
    <location>
        <begin position="1025"/>
        <end position="1044"/>
    </location>
</feature>
<feature type="compositionally biased region" description="Polar residues" evidence="1">
    <location>
        <begin position="733"/>
        <end position="745"/>
    </location>
</feature>
<dbReference type="RefSeq" id="XP_014673563.1">
    <property type="nucleotide sequence ID" value="XM_014818077.1"/>
</dbReference>
<feature type="domain" description="BHLH" evidence="2">
    <location>
        <begin position="2152"/>
        <end position="2204"/>
    </location>
</feature>
<feature type="region of interest" description="Disordered" evidence="1">
    <location>
        <begin position="1878"/>
        <end position="1897"/>
    </location>
</feature>
<dbReference type="SMART" id="SM00353">
    <property type="entry name" value="HLH"/>
    <property type="match status" value="1"/>
</dbReference>
<feature type="region of interest" description="Disordered" evidence="1">
    <location>
        <begin position="2031"/>
        <end position="2074"/>
    </location>
</feature>
<feature type="region of interest" description="Disordered" evidence="1">
    <location>
        <begin position="772"/>
        <end position="846"/>
    </location>
</feature>
<feature type="region of interest" description="Disordered" evidence="1">
    <location>
        <begin position="1458"/>
        <end position="1478"/>
    </location>
</feature>
<dbReference type="SUPFAM" id="SSF47459">
    <property type="entry name" value="HLH, helix-loop-helix DNA-binding domain"/>
    <property type="match status" value="1"/>
</dbReference>
<keyword evidence="3" id="KW-1185">Reference proteome</keyword>
<gene>
    <name evidence="4" type="primary">LOC106813842</name>
</gene>
<evidence type="ECO:0000313" key="3">
    <source>
        <dbReference type="Proteomes" id="UP000695022"/>
    </source>
</evidence>
<feature type="compositionally biased region" description="Basic and acidic residues" evidence="1">
    <location>
        <begin position="809"/>
        <end position="828"/>
    </location>
</feature>
<evidence type="ECO:0000256" key="1">
    <source>
        <dbReference type="SAM" id="MobiDB-lite"/>
    </source>
</evidence>
<feature type="region of interest" description="Disordered" evidence="1">
    <location>
        <begin position="1504"/>
        <end position="1526"/>
    </location>
</feature>
<feature type="region of interest" description="Disordered" evidence="1">
    <location>
        <begin position="318"/>
        <end position="349"/>
    </location>
</feature>
<dbReference type="CDD" id="cd00083">
    <property type="entry name" value="bHLH_SF"/>
    <property type="match status" value="1"/>
</dbReference>
<feature type="compositionally biased region" description="Polar residues" evidence="1">
    <location>
        <begin position="2055"/>
        <end position="2068"/>
    </location>
</feature>
<feature type="region of interest" description="Disordered" evidence="1">
    <location>
        <begin position="214"/>
        <end position="253"/>
    </location>
</feature>
<organism evidence="3 4">
    <name type="scientific">Priapulus caudatus</name>
    <name type="common">Priapulid worm</name>
    <dbReference type="NCBI Taxonomy" id="37621"/>
    <lineage>
        <taxon>Eukaryota</taxon>
        <taxon>Metazoa</taxon>
        <taxon>Ecdysozoa</taxon>
        <taxon>Scalidophora</taxon>
        <taxon>Priapulida</taxon>
        <taxon>Priapulimorpha</taxon>
        <taxon>Priapulimorphida</taxon>
        <taxon>Priapulidae</taxon>
        <taxon>Priapulus</taxon>
    </lineage>
</organism>
<dbReference type="Pfam" id="PF00010">
    <property type="entry name" value="HLH"/>
    <property type="match status" value="1"/>
</dbReference>
<accession>A0ABM1EMZ2</accession>
<feature type="region of interest" description="Disordered" evidence="1">
    <location>
        <begin position="1364"/>
        <end position="1437"/>
    </location>
</feature>
<dbReference type="PROSITE" id="PS50888">
    <property type="entry name" value="BHLH"/>
    <property type="match status" value="1"/>
</dbReference>
<dbReference type="InterPro" id="IPR032060">
    <property type="entry name" value="MGA_dom"/>
</dbReference>
<feature type="region of interest" description="Disordered" evidence="1">
    <location>
        <begin position="632"/>
        <end position="670"/>
    </location>
</feature>
<protein>
    <submittedName>
        <fullName evidence="4">Uncharacterized protein LOC106813842</fullName>
    </submittedName>
</protein>
<dbReference type="Proteomes" id="UP000695022">
    <property type="component" value="Unplaced"/>
</dbReference>
<dbReference type="Gene3D" id="4.10.280.10">
    <property type="entry name" value="Helix-loop-helix DNA-binding domain"/>
    <property type="match status" value="1"/>
</dbReference>
<reference evidence="4" key="1">
    <citation type="submission" date="2025-08" db="UniProtKB">
        <authorList>
            <consortium name="RefSeq"/>
        </authorList>
    </citation>
    <scope>IDENTIFICATION</scope>
</reference>